<sequence>MQTTFFTSREDVIAGDRTGMALWRDQLFAFLTRNALPATSFFQIPDNRLIEIGRRVAI</sequence>
<dbReference type="Proteomes" id="UP001317822">
    <property type="component" value="Chromosome"/>
</dbReference>
<evidence type="ECO:0000313" key="3">
    <source>
        <dbReference type="EMBL" id="BDU15211.1"/>
    </source>
</evidence>
<organism evidence="3 4">
    <name type="scientific">Lysobacter auxotrophicus</name>
    <dbReference type="NCBI Taxonomy" id="2992573"/>
    <lineage>
        <taxon>Bacteria</taxon>
        <taxon>Pseudomonadati</taxon>
        <taxon>Pseudomonadota</taxon>
        <taxon>Gammaproteobacteria</taxon>
        <taxon>Lysobacterales</taxon>
        <taxon>Lysobacteraceae</taxon>
        <taxon>Lysobacter</taxon>
    </lineage>
</organism>
<keyword evidence="4" id="KW-1185">Reference proteome</keyword>
<evidence type="ECO:0000259" key="2">
    <source>
        <dbReference type="Pfam" id="PF22776"/>
    </source>
</evidence>
<protein>
    <recommendedName>
        <fullName evidence="2">K+ potassium transporter C-terminal domain-containing protein</fullName>
    </recommendedName>
</protein>
<evidence type="ECO:0000256" key="1">
    <source>
        <dbReference type="ARBA" id="ARBA00022847"/>
    </source>
</evidence>
<evidence type="ECO:0000313" key="4">
    <source>
        <dbReference type="Proteomes" id="UP001317822"/>
    </source>
</evidence>
<dbReference type="InterPro" id="IPR053952">
    <property type="entry name" value="K_trans_C"/>
</dbReference>
<proteinExistence type="predicted"/>
<dbReference type="Pfam" id="PF22776">
    <property type="entry name" value="K_trans_C"/>
    <property type="match status" value="1"/>
</dbReference>
<keyword evidence="1" id="KW-0769">Symport</keyword>
<keyword evidence="1" id="KW-0813">Transport</keyword>
<accession>A0ABN6UFX1</accession>
<dbReference type="EMBL" id="AP027041">
    <property type="protein sequence ID" value="BDU15211.1"/>
    <property type="molecule type" value="Genomic_DNA"/>
</dbReference>
<feature type="domain" description="K+ potassium transporter C-terminal" evidence="2">
    <location>
        <begin position="1"/>
        <end position="58"/>
    </location>
</feature>
<name>A0ABN6UFX1_9GAMM</name>
<gene>
    <name evidence="3" type="ORF">LA521A_04120</name>
</gene>
<reference evidence="3 4" key="1">
    <citation type="journal article" date="2023" name="Int. J. Syst. Evol. Microbiol.">
        <title>Physiological and genomic analyses of cobalamin (vitamin B12)-auxotrophy of Lysobacter auxotrophicus sp. nov., a methionine-auxotrophic chitinolytic bacterium isolated from chitin-treated soil.</title>
        <authorList>
            <person name="Saito A."/>
            <person name="Dohra H."/>
            <person name="Hamada M."/>
            <person name="Moriuchi R."/>
            <person name="Kotsuchibashi Y."/>
            <person name="Mori K."/>
        </authorList>
    </citation>
    <scope>NUCLEOTIDE SEQUENCE [LARGE SCALE GENOMIC DNA]</scope>
    <source>
        <strain evidence="3 4">5-21a</strain>
    </source>
</reference>